<proteinExistence type="predicted"/>
<feature type="compositionally biased region" description="Basic and acidic residues" evidence="1">
    <location>
        <begin position="22"/>
        <end position="45"/>
    </location>
</feature>
<comment type="caution">
    <text evidence="2">The sequence shown here is derived from an EMBL/GenBank/DDBJ whole genome shotgun (WGS) entry which is preliminary data.</text>
</comment>
<evidence type="ECO:0000313" key="3">
    <source>
        <dbReference type="Proteomes" id="UP000321947"/>
    </source>
</evidence>
<accession>A0A5D3BQW9</accession>
<reference evidence="2 3" key="1">
    <citation type="submission" date="2019-08" db="EMBL/GenBank/DDBJ databases">
        <title>Draft genome sequences of two oriental melons (Cucumis melo L. var makuwa).</title>
        <authorList>
            <person name="Kwon S.-Y."/>
        </authorList>
    </citation>
    <scope>NUCLEOTIDE SEQUENCE [LARGE SCALE GENOMIC DNA]</scope>
    <source>
        <strain evidence="3">cv. Chang Bougi</strain>
        <tissue evidence="2">Leaf</tissue>
    </source>
</reference>
<feature type="region of interest" description="Disordered" evidence="1">
    <location>
        <begin position="12"/>
        <end position="51"/>
    </location>
</feature>
<dbReference type="AlphaFoldDB" id="A0A5D3BQW9"/>
<dbReference type="Proteomes" id="UP000321947">
    <property type="component" value="Unassembled WGS sequence"/>
</dbReference>
<evidence type="ECO:0000256" key="1">
    <source>
        <dbReference type="SAM" id="MobiDB-lite"/>
    </source>
</evidence>
<organism evidence="2 3">
    <name type="scientific">Cucumis melo var. makuwa</name>
    <name type="common">Oriental melon</name>
    <dbReference type="NCBI Taxonomy" id="1194695"/>
    <lineage>
        <taxon>Eukaryota</taxon>
        <taxon>Viridiplantae</taxon>
        <taxon>Streptophyta</taxon>
        <taxon>Embryophyta</taxon>
        <taxon>Tracheophyta</taxon>
        <taxon>Spermatophyta</taxon>
        <taxon>Magnoliopsida</taxon>
        <taxon>eudicotyledons</taxon>
        <taxon>Gunneridae</taxon>
        <taxon>Pentapetalae</taxon>
        <taxon>rosids</taxon>
        <taxon>fabids</taxon>
        <taxon>Cucurbitales</taxon>
        <taxon>Cucurbitaceae</taxon>
        <taxon>Benincaseae</taxon>
        <taxon>Cucumis</taxon>
    </lineage>
</organism>
<gene>
    <name evidence="2" type="ORF">E5676_scaffold451G001700</name>
</gene>
<protein>
    <submittedName>
        <fullName evidence="2">Putative MFS transporter</fullName>
    </submittedName>
</protein>
<evidence type="ECO:0000313" key="2">
    <source>
        <dbReference type="EMBL" id="TYK01585.1"/>
    </source>
</evidence>
<name>A0A5D3BQW9_CUCMM</name>
<sequence length="64" mass="7803">MWTTMSCLIEMTMNIDNEQRDDEQRDDEKRDDEQRDDGQIDDEKCHRRRRLNGSREREGIAIFV</sequence>
<dbReference type="EMBL" id="SSTD01016175">
    <property type="protein sequence ID" value="TYK01585.1"/>
    <property type="molecule type" value="Genomic_DNA"/>
</dbReference>